<dbReference type="Proteomes" id="UP000199515">
    <property type="component" value="Unassembled WGS sequence"/>
</dbReference>
<proteinExistence type="predicted"/>
<protein>
    <submittedName>
        <fullName evidence="2">Uncharacterized protein</fullName>
    </submittedName>
</protein>
<keyword evidence="3" id="KW-1185">Reference proteome</keyword>
<keyword evidence="1" id="KW-1133">Transmembrane helix</keyword>
<reference evidence="2 3" key="1">
    <citation type="submission" date="2016-10" db="EMBL/GenBank/DDBJ databases">
        <authorList>
            <person name="de Groot N.N."/>
        </authorList>
    </citation>
    <scope>NUCLEOTIDE SEQUENCE [LARGE SCALE GENOMIC DNA]</scope>
    <source>
        <strain evidence="2 3">CPCC 202699</strain>
    </source>
</reference>
<dbReference type="RefSeq" id="WP_143047221.1">
    <property type="nucleotide sequence ID" value="NZ_FNON01000009.1"/>
</dbReference>
<name>A0A1H3Q9C3_9PSEU</name>
<organism evidence="2 3">
    <name type="scientific">Amycolatopsis xylanica</name>
    <dbReference type="NCBI Taxonomy" id="589385"/>
    <lineage>
        <taxon>Bacteria</taxon>
        <taxon>Bacillati</taxon>
        <taxon>Actinomycetota</taxon>
        <taxon>Actinomycetes</taxon>
        <taxon>Pseudonocardiales</taxon>
        <taxon>Pseudonocardiaceae</taxon>
        <taxon>Amycolatopsis</taxon>
    </lineage>
</organism>
<evidence type="ECO:0000313" key="3">
    <source>
        <dbReference type="Proteomes" id="UP000199515"/>
    </source>
</evidence>
<evidence type="ECO:0000313" key="2">
    <source>
        <dbReference type="EMBL" id="SDZ09883.1"/>
    </source>
</evidence>
<keyword evidence="1" id="KW-0472">Membrane</keyword>
<feature type="transmembrane region" description="Helical" evidence="1">
    <location>
        <begin position="47"/>
        <end position="69"/>
    </location>
</feature>
<evidence type="ECO:0000256" key="1">
    <source>
        <dbReference type="SAM" id="Phobius"/>
    </source>
</evidence>
<keyword evidence="1" id="KW-0812">Transmembrane</keyword>
<gene>
    <name evidence="2" type="ORF">SAMN05421504_109187</name>
</gene>
<dbReference type="AlphaFoldDB" id="A0A1H3Q9C3"/>
<feature type="transmembrane region" description="Helical" evidence="1">
    <location>
        <begin position="81"/>
        <end position="104"/>
    </location>
</feature>
<sequence length="194" mass="21226">MSDLGGFRRITLRSIAIKHMDDVHRDATEAADPELAGEVTARLLRRAVLLTAWGVLALIAFVVMVAVGYDDLVGRKPSGFLVVVVTLVFVVAVCGVIGGSIGIGRWRPRLRAAREEPWRPGQAVPFRGSWTKTELSVRFDSGDEQGFATTWPVQLPLPAAVFRAEGVRVWVNGTEHLATVMFEYGPFLVAAKRT</sequence>
<dbReference type="EMBL" id="FNON01000009">
    <property type="protein sequence ID" value="SDZ09883.1"/>
    <property type="molecule type" value="Genomic_DNA"/>
</dbReference>
<accession>A0A1H3Q9C3</accession>